<dbReference type="SUPFAM" id="SSF53092">
    <property type="entry name" value="Creatinase/prolidase N-terminal domain"/>
    <property type="match status" value="1"/>
</dbReference>
<gene>
    <name evidence="4" type="ORF">GCM10018793_65800</name>
</gene>
<feature type="compositionally biased region" description="Low complexity" evidence="1">
    <location>
        <begin position="390"/>
        <end position="409"/>
    </location>
</feature>
<comment type="caution">
    <text evidence="4">The sequence shown here is derived from an EMBL/GenBank/DDBJ whole genome shotgun (WGS) entry which is preliminary data.</text>
</comment>
<evidence type="ECO:0000259" key="3">
    <source>
        <dbReference type="Pfam" id="PF01321"/>
    </source>
</evidence>
<dbReference type="PANTHER" id="PTHR46112">
    <property type="entry name" value="AMINOPEPTIDASE"/>
    <property type="match status" value="1"/>
</dbReference>
<dbReference type="Gene3D" id="3.90.230.10">
    <property type="entry name" value="Creatinase/methionine aminopeptidase superfamily"/>
    <property type="match status" value="1"/>
</dbReference>
<dbReference type="SUPFAM" id="SSF55920">
    <property type="entry name" value="Creatinase/aminopeptidase"/>
    <property type="match status" value="1"/>
</dbReference>
<dbReference type="CDD" id="cd01066">
    <property type="entry name" value="APP_MetAP"/>
    <property type="match status" value="1"/>
</dbReference>
<protein>
    <submittedName>
        <fullName evidence="4">Dipeptidase</fullName>
    </submittedName>
</protein>
<dbReference type="AlphaFoldDB" id="A0A919GPR0"/>
<dbReference type="InterPro" id="IPR029149">
    <property type="entry name" value="Creatin/AminoP/Spt16_N"/>
</dbReference>
<feature type="domain" description="Creatinase N-terminal" evidence="3">
    <location>
        <begin position="24"/>
        <end position="158"/>
    </location>
</feature>
<dbReference type="Pfam" id="PF00557">
    <property type="entry name" value="Peptidase_M24"/>
    <property type="match status" value="1"/>
</dbReference>
<dbReference type="InterPro" id="IPR050659">
    <property type="entry name" value="Peptidase_M24B"/>
</dbReference>
<evidence type="ECO:0000256" key="1">
    <source>
        <dbReference type="SAM" id="MobiDB-lite"/>
    </source>
</evidence>
<accession>A0A919GPR0</accession>
<proteinExistence type="predicted"/>
<dbReference type="RefSeq" id="WP_189938433.1">
    <property type="nucleotide sequence ID" value="NZ_BNCD01000031.1"/>
</dbReference>
<dbReference type="PANTHER" id="PTHR46112:SF2">
    <property type="entry name" value="XAA-PRO AMINOPEPTIDASE P-RELATED"/>
    <property type="match status" value="1"/>
</dbReference>
<reference evidence="4" key="1">
    <citation type="journal article" date="2014" name="Int. J. Syst. Evol. Microbiol.">
        <title>Complete genome sequence of Corynebacterium casei LMG S-19264T (=DSM 44701T), isolated from a smear-ripened cheese.</title>
        <authorList>
            <consortium name="US DOE Joint Genome Institute (JGI-PGF)"/>
            <person name="Walter F."/>
            <person name="Albersmeier A."/>
            <person name="Kalinowski J."/>
            <person name="Ruckert C."/>
        </authorList>
    </citation>
    <scope>NUCLEOTIDE SEQUENCE</scope>
    <source>
        <strain evidence="4">JCM 5069</strain>
    </source>
</reference>
<dbReference type="Pfam" id="PF01321">
    <property type="entry name" value="Creatinase_N"/>
    <property type="match status" value="1"/>
</dbReference>
<dbReference type="InterPro" id="IPR000587">
    <property type="entry name" value="Creatinase_N"/>
</dbReference>
<dbReference type="EMBL" id="BNCD01000031">
    <property type="protein sequence ID" value="GHH87963.1"/>
    <property type="molecule type" value="Genomic_DNA"/>
</dbReference>
<dbReference type="InterPro" id="IPR000994">
    <property type="entry name" value="Pept_M24"/>
</dbReference>
<keyword evidence="5" id="KW-1185">Reference proteome</keyword>
<evidence type="ECO:0000313" key="5">
    <source>
        <dbReference type="Proteomes" id="UP000603708"/>
    </source>
</evidence>
<feature type="domain" description="Peptidase M24" evidence="2">
    <location>
        <begin position="166"/>
        <end position="359"/>
    </location>
</feature>
<sequence>MTSAPPRTPTHALDPADAEERALRHRKVRAAMAEDGIDVLLAFAPGWRRENVRYFTDARLTGTASFVVFPASGEVAALSTRRADLPALAGAGWVDDTGLLDVHRPAALTDRLRDLRPKRVGVAHLELLPGLLADALHRALPNAELVSATALMDGVRLVKSDWELARMRRSAAVCAAGWQAFVDVLEPGLPEYRIVAEVEAEIKRLGAEDNFMLIASGGDEVRGMTAPTPRSLAAGDMVRTELTPQMDGYWLQICRSAVVGPPSDGQRRSFDLFNEAVEAGMAATRPGVTAHDVAKAQNDVFRKYGYGEYCTSTYTRVRGHGHGLHLDETPIIEGNETVLPENAVFIIHPNTYTPLAGYHVLGDPVRVTKDGPEVLIETARKLFHSDRGRPGPAARPGPDAAAAGKEAVA</sequence>
<feature type="region of interest" description="Disordered" evidence="1">
    <location>
        <begin position="382"/>
        <end position="409"/>
    </location>
</feature>
<organism evidence="4 5">
    <name type="scientific">Streptomyces sulfonofaciens</name>
    <dbReference type="NCBI Taxonomy" id="68272"/>
    <lineage>
        <taxon>Bacteria</taxon>
        <taxon>Bacillati</taxon>
        <taxon>Actinomycetota</taxon>
        <taxon>Actinomycetes</taxon>
        <taxon>Kitasatosporales</taxon>
        <taxon>Streptomycetaceae</taxon>
        <taxon>Streptomyces</taxon>
    </lineage>
</organism>
<evidence type="ECO:0000259" key="2">
    <source>
        <dbReference type="Pfam" id="PF00557"/>
    </source>
</evidence>
<evidence type="ECO:0000313" key="4">
    <source>
        <dbReference type="EMBL" id="GHH87963.1"/>
    </source>
</evidence>
<dbReference type="Proteomes" id="UP000603708">
    <property type="component" value="Unassembled WGS sequence"/>
</dbReference>
<name>A0A919GPR0_9ACTN</name>
<dbReference type="InterPro" id="IPR036005">
    <property type="entry name" value="Creatinase/aminopeptidase-like"/>
</dbReference>
<dbReference type="Gene3D" id="3.40.350.10">
    <property type="entry name" value="Creatinase/prolidase N-terminal domain"/>
    <property type="match status" value="1"/>
</dbReference>
<reference evidence="4" key="2">
    <citation type="submission" date="2020-09" db="EMBL/GenBank/DDBJ databases">
        <authorList>
            <person name="Sun Q."/>
            <person name="Ohkuma M."/>
        </authorList>
    </citation>
    <scope>NUCLEOTIDE SEQUENCE</scope>
    <source>
        <strain evidence="4">JCM 5069</strain>
    </source>
</reference>